<evidence type="ECO:0000256" key="4">
    <source>
        <dbReference type="SAM" id="MobiDB-lite"/>
    </source>
</evidence>
<sequence>MILTDCFLSTLPTDLVGQGQFNFGSNLVHLNLSSNQLQSLPASIGELASLKSLTVEDNELHTLHPSIAALPHLELLRLRKNQLSAEAISGFLGDSPALATTLKELDVRNNSLSTLPAEICHLQALETLLVGFNRIETLEKFPWSYLAKLSVISVSDNKLRSLGRIYDAPQLASLSFENNNLTKVPCELGLCPHLRAIYMNGNPQRTVRGGVIAKGSAEILSYLKNKLPPNTVLSPPSPVAIPRTTQPNQAKSNATTTREKLDNSYAAHGVQGPAPVVPVENLSQPSESAAVELELSKLSAQIEQIELQLDDHALSAPKRFALKKELAMVRSKKIREARKLQ</sequence>
<dbReference type="Gene3D" id="3.80.10.10">
    <property type="entry name" value="Ribonuclease Inhibitor"/>
    <property type="match status" value="2"/>
</dbReference>
<feature type="coiled-coil region" evidence="3">
    <location>
        <begin position="288"/>
        <end position="315"/>
    </location>
</feature>
<keyword evidence="2" id="KW-0677">Repeat</keyword>
<evidence type="ECO:0000256" key="3">
    <source>
        <dbReference type="SAM" id="Coils"/>
    </source>
</evidence>
<evidence type="ECO:0000313" key="6">
    <source>
        <dbReference type="Proteomes" id="UP000198211"/>
    </source>
</evidence>
<keyword evidence="3" id="KW-0175">Coiled coil</keyword>
<evidence type="ECO:0000256" key="2">
    <source>
        <dbReference type="ARBA" id="ARBA00022737"/>
    </source>
</evidence>
<gene>
    <name evidence="5" type="ORF">PHMEG_00026789</name>
</gene>
<organism evidence="5 6">
    <name type="scientific">Phytophthora megakarya</name>
    <dbReference type="NCBI Taxonomy" id="4795"/>
    <lineage>
        <taxon>Eukaryota</taxon>
        <taxon>Sar</taxon>
        <taxon>Stramenopiles</taxon>
        <taxon>Oomycota</taxon>
        <taxon>Peronosporomycetes</taxon>
        <taxon>Peronosporales</taxon>
        <taxon>Peronosporaceae</taxon>
        <taxon>Phytophthora</taxon>
    </lineage>
</organism>
<feature type="region of interest" description="Disordered" evidence="4">
    <location>
        <begin position="235"/>
        <end position="258"/>
    </location>
</feature>
<dbReference type="GO" id="GO:0005737">
    <property type="term" value="C:cytoplasm"/>
    <property type="evidence" value="ECO:0007669"/>
    <property type="project" value="TreeGrafter"/>
</dbReference>
<dbReference type="PROSITE" id="PS51450">
    <property type="entry name" value="LRR"/>
    <property type="match status" value="1"/>
</dbReference>
<keyword evidence="6" id="KW-1185">Reference proteome</keyword>
<dbReference type="PANTHER" id="PTHR48051">
    <property type="match status" value="1"/>
</dbReference>
<name>A0A225V9K1_9STRA</name>
<accession>A0A225V9K1</accession>
<dbReference type="InterPro" id="IPR003591">
    <property type="entry name" value="Leu-rich_rpt_typical-subtyp"/>
</dbReference>
<dbReference type="InterPro" id="IPR001611">
    <property type="entry name" value="Leu-rich_rpt"/>
</dbReference>
<dbReference type="Proteomes" id="UP000198211">
    <property type="component" value="Unassembled WGS sequence"/>
</dbReference>
<dbReference type="Pfam" id="PF00560">
    <property type="entry name" value="LRR_1"/>
    <property type="match status" value="1"/>
</dbReference>
<dbReference type="STRING" id="4795.A0A225V9K1"/>
<protein>
    <submittedName>
        <fullName evidence="5">Uncharacterized protein</fullName>
    </submittedName>
</protein>
<comment type="caution">
    <text evidence="5">The sequence shown here is derived from an EMBL/GenBank/DDBJ whole genome shotgun (WGS) entry which is preliminary data.</text>
</comment>
<dbReference type="OrthoDB" id="660555at2759"/>
<dbReference type="InterPro" id="IPR032675">
    <property type="entry name" value="LRR_dom_sf"/>
</dbReference>
<reference evidence="6" key="1">
    <citation type="submission" date="2017-03" db="EMBL/GenBank/DDBJ databases">
        <title>Phytopthora megakarya and P. palmivora, two closely related causual agents of cacao black pod achieved similar genome size and gene model numbers by different mechanisms.</title>
        <authorList>
            <person name="Ali S."/>
            <person name="Shao J."/>
            <person name="Larry D.J."/>
            <person name="Kronmiller B."/>
            <person name="Shen D."/>
            <person name="Strem M.D."/>
            <person name="Melnick R.L."/>
            <person name="Guiltinan M.J."/>
            <person name="Tyler B.M."/>
            <person name="Meinhardt L.W."/>
            <person name="Bailey B.A."/>
        </authorList>
    </citation>
    <scope>NUCLEOTIDE SEQUENCE [LARGE SCALE GENOMIC DNA]</scope>
    <source>
        <strain evidence="6">zdho120</strain>
    </source>
</reference>
<evidence type="ECO:0000313" key="5">
    <source>
        <dbReference type="EMBL" id="OWZ01764.1"/>
    </source>
</evidence>
<dbReference type="SUPFAM" id="SSF52058">
    <property type="entry name" value="L domain-like"/>
    <property type="match status" value="1"/>
</dbReference>
<dbReference type="SMART" id="SM00369">
    <property type="entry name" value="LRR_TYP"/>
    <property type="match status" value="5"/>
</dbReference>
<feature type="non-terminal residue" evidence="5">
    <location>
        <position position="1"/>
    </location>
</feature>
<keyword evidence="1" id="KW-0433">Leucine-rich repeat</keyword>
<dbReference type="PANTHER" id="PTHR48051:SF1">
    <property type="entry name" value="RAS SUPPRESSOR PROTEIN 1"/>
    <property type="match status" value="1"/>
</dbReference>
<feature type="compositionally biased region" description="Polar residues" evidence="4">
    <location>
        <begin position="243"/>
        <end position="256"/>
    </location>
</feature>
<dbReference type="EMBL" id="NBNE01006618">
    <property type="protein sequence ID" value="OWZ01764.1"/>
    <property type="molecule type" value="Genomic_DNA"/>
</dbReference>
<dbReference type="InterPro" id="IPR050216">
    <property type="entry name" value="LRR_domain-containing"/>
</dbReference>
<dbReference type="Pfam" id="PF13855">
    <property type="entry name" value="LRR_8"/>
    <property type="match status" value="1"/>
</dbReference>
<dbReference type="SMART" id="SM00364">
    <property type="entry name" value="LRR_BAC"/>
    <property type="match status" value="6"/>
</dbReference>
<evidence type="ECO:0000256" key="1">
    <source>
        <dbReference type="ARBA" id="ARBA00022614"/>
    </source>
</evidence>
<dbReference type="AlphaFoldDB" id="A0A225V9K1"/>
<proteinExistence type="predicted"/>